<dbReference type="Proteomes" id="UP000032360">
    <property type="component" value="Unassembled WGS sequence"/>
</dbReference>
<feature type="domain" description="Transcription elongation factor GreA/GreB N-terminal" evidence="10">
    <location>
        <begin position="12"/>
        <end position="80"/>
    </location>
</feature>
<dbReference type="InterPro" id="IPR023459">
    <property type="entry name" value="Tscrpt_elong_fac_GreA/B_fam"/>
</dbReference>
<dbReference type="GO" id="GO:0003746">
    <property type="term" value="F:translation elongation factor activity"/>
    <property type="evidence" value="ECO:0007669"/>
    <property type="project" value="UniProtKB-KW"/>
</dbReference>
<dbReference type="PANTHER" id="PTHR30437:SF4">
    <property type="entry name" value="TRANSCRIPTION ELONGATION FACTOR GREA"/>
    <property type="match status" value="1"/>
</dbReference>
<comment type="caution">
    <text evidence="11">The sequence shown here is derived from an EMBL/GenBank/DDBJ whole genome shotgun (WGS) entry which is preliminary data.</text>
</comment>
<sequence>MSASVNYVAQTLTRQAYERLLAERDELSTRGRIEIAKVIEDARALGDLRENGDYHAAKDTQGKMEARIRLIDSILEDAIIIDDEAVFDVVGIGCVLTLRYVGDEDTESYFYGSIEEKRPGLASLSPSSPLGKVLQGKQKGSVVTYQAPGGTLEVEIVDIGS</sequence>
<dbReference type="SUPFAM" id="SSF54534">
    <property type="entry name" value="FKBP-like"/>
    <property type="match status" value="1"/>
</dbReference>
<dbReference type="STRING" id="1280514.AXFE_08270"/>
<dbReference type="Pfam" id="PF01272">
    <property type="entry name" value="GreA_GreB"/>
    <property type="match status" value="1"/>
</dbReference>
<dbReference type="GO" id="GO:0032784">
    <property type="term" value="P:regulation of DNA-templated transcription elongation"/>
    <property type="evidence" value="ECO:0007669"/>
    <property type="project" value="UniProtKB-UniRule"/>
</dbReference>
<accession>A0A0D8HKJ2</accession>
<dbReference type="FunFam" id="1.10.287.180:FF:000001">
    <property type="entry name" value="Transcription elongation factor GreA"/>
    <property type="match status" value="1"/>
</dbReference>
<dbReference type="EMBL" id="JXYS01000019">
    <property type="protein sequence ID" value="KJF18292.1"/>
    <property type="molecule type" value="Genomic_DNA"/>
</dbReference>
<evidence type="ECO:0000256" key="4">
    <source>
        <dbReference type="ARBA" id="ARBA00023125"/>
    </source>
</evidence>
<dbReference type="HAMAP" id="MF_00105">
    <property type="entry name" value="GreA_GreB"/>
    <property type="match status" value="1"/>
</dbReference>
<dbReference type="AlphaFoldDB" id="A0A0D8HKJ2"/>
<comment type="similarity">
    <text evidence="1 8">Belongs to the GreA/GreB family.</text>
</comment>
<evidence type="ECO:0000256" key="7">
    <source>
        <dbReference type="ARBA" id="ARBA00030776"/>
    </source>
</evidence>
<keyword evidence="5 8" id="KW-0804">Transcription</keyword>
<keyword evidence="4 8" id="KW-0238">DNA-binding</keyword>
<gene>
    <name evidence="8 11" type="primary">greA</name>
    <name evidence="11" type="ORF">AXFE_08270</name>
</gene>
<evidence type="ECO:0000256" key="3">
    <source>
        <dbReference type="ARBA" id="ARBA00023015"/>
    </source>
</evidence>
<keyword evidence="12" id="KW-1185">Reference proteome</keyword>
<evidence type="ECO:0000313" key="12">
    <source>
        <dbReference type="Proteomes" id="UP000032360"/>
    </source>
</evidence>
<dbReference type="PATRIC" id="fig|1280514.3.peg.1087"/>
<dbReference type="Gene3D" id="3.10.50.30">
    <property type="entry name" value="Transcription elongation factor, GreA/GreB, C-terminal domain"/>
    <property type="match status" value="1"/>
</dbReference>
<dbReference type="InterPro" id="IPR028624">
    <property type="entry name" value="Tscrpt_elong_fac_GreA/B"/>
</dbReference>
<evidence type="ECO:0000256" key="6">
    <source>
        <dbReference type="ARBA" id="ARBA00024916"/>
    </source>
</evidence>
<dbReference type="SUPFAM" id="SSF46557">
    <property type="entry name" value="GreA transcript cleavage protein, N-terminal domain"/>
    <property type="match status" value="1"/>
</dbReference>
<keyword evidence="11" id="KW-0251">Elongation factor</keyword>
<dbReference type="InterPro" id="IPR022691">
    <property type="entry name" value="Tscrpt_elong_fac_GreA/B_N"/>
</dbReference>
<dbReference type="InterPro" id="IPR001437">
    <property type="entry name" value="Tscrpt_elong_fac_GreA/B_C"/>
</dbReference>
<evidence type="ECO:0000256" key="1">
    <source>
        <dbReference type="ARBA" id="ARBA00008213"/>
    </source>
</evidence>
<protein>
    <recommendedName>
        <fullName evidence="2 8">Transcription elongation factor GreA</fullName>
    </recommendedName>
    <alternativeName>
        <fullName evidence="7 8">Transcript cleavage factor GreA</fullName>
    </alternativeName>
</protein>
<organism evidence="11 12">
    <name type="scientific">Acidithrix ferrooxidans</name>
    <dbReference type="NCBI Taxonomy" id="1280514"/>
    <lineage>
        <taxon>Bacteria</taxon>
        <taxon>Bacillati</taxon>
        <taxon>Actinomycetota</taxon>
        <taxon>Acidimicrobiia</taxon>
        <taxon>Acidimicrobiales</taxon>
        <taxon>Acidimicrobiaceae</taxon>
        <taxon>Acidithrix</taxon>
    </lineage>
</organism>
<feature type="domain" description="Transcription elongation factor GreA/GreB C-terminal" evidence="9">
    <location>
        <begin position="88"/>
        <end position="159"/>
    </location>
</feature>
<keyword evidence="3 8" id="KW-0805">Transcription regulation</keyword>
<dbReference type="PIRSF" id="PIRSF006092">
    <property type="entry name" value="GreA_GreB"/>
    <property type="match status" value="1"/>
</dbReference>
<dbReference type="Pfam" id="PF03449">
    <property type="entry name" value="GreA_GreB_N"/>
    <property type="match status" value="1"/>
</dbReference>
<evidence type="ECO:0000256" key="2">
    <source>
        <dbReference type="ARBA" id="ARBA00013729"/>
    </source>
</evidence>
<dbReference type="PANTHER" id="PTHR30437">
    <property type="entry name" value="TRANSCRIPTION ELONGATION FACTOR GREA"/>
    <property type="match status" value="1"/>
</dbReference>
<dbReference type="GO" id="GO:0006354">
    <property type="term" value="P:DNA-templated transcription elongation"/>
    <property type="evidence" value="ECO:0007669"/>
    <property type="project" value="TreeGrafter"/>
</dbReference>
<dbReference type="OrthoDB" id="9797227at2"/>
<evidence type="ECO:0000256" key="8">
    <source>
        <dbReference type="HAMAP-Rule" id="MF_00105"/>
    </source>
</evidence>
<proteinExistence type="inferred from homology"/>
<reference evidence="11 12" key="1">
    <citation type="submission" date="2015-01" db="EMBL/GenBank/DDBJ databases">
        <title>Draft genome of the acidophilic iron oxidizer Acidithrix ferrooxidans strain Py-F3.</title>
        <authorList>
            <person name="Poehlein A."/>
            <person name="Eisen S."/>
            <person name="Schloemann M."/>
            <person name="Johnson B.D."/>
            <person name="Daniel R."/>
            <person name="Muehling M."/>
        </authorList>
    </citation>
    <scope>NUCLEOTIDE SEQUENCE [LARGE SCALE GENOMIC DNA]</scope>
    <source>
        <strain evidence="11 12">Py-F3</strain>
    </source>
</reference>
<comment type="function">
    <text evidence="6 8">Necessary for efficient RNA polymerase transcription elongation past template-encoded arresting sites. The arresting sites in DNA have the property of trapping a certain fraction of elongating RNA polymerases that pass through, resulting in locked ternary complexes. Cleavage of the nascent transcript by cleavage factors such as GreA or GreB allows the resumption of elongation from the new 3'terminus. GreA releases sequences of 2 to 3 nucleotides.</text>
</comment>
<dbReference type="InterPro" id="IPR036805">
    <property type="entry name" value="Tscrpt_elong_fac_GreA/B_N_sf"/>
</dbReference>
<dbReference type="GO" id="GO:0003677">
    <property type="term" value="F:DNA binding"/>
    <property type="evidence" value="ECO:0007669"/>
    <property type="project" value="UniProtKB-UniRule"/>
</dbReference>
<name>A0A0D8HKJ2_9ACTN</name>
<dbReference type="Gene3D" id="1.10.287.180">
    <property type="entry name" value="Transcription elongation factor, GreA/GreB, N-terminal domain"/>
    <property type="match status" value="1"/>
</dbReference>
<evidence type="ECO:0000259" key="9">
    <source>
        <dbReference type="Pfam" id="PF01272"/>
    </source>
</evidence>
<evidence type="ECO:0000313" key="11">
    <source>
        <dbReference type="EMBL" id="KJF18292.1"/>
    </source>
</evidence>
<keyword evidence="11" id="KW-0648">Protein biosynthesis</keyword>
<evidence type="ECO:0000256" key="5">
    <source>
        <dbReference type="ARBA" id="ARBA00023163"/>
    </source>
</evidence>
<dbReference type="InterPro" id="IPR036953">
    <property type="entry name" value="GreA/GreB_C_sf"/>
</dbReference>
<evidence type="ECO:0000259" key="10">
    <source>
        <dbReference type="Pfam" id="PF03449"/>
    </source>
</evidence>
<dbReference type="GO" id="GO:0070063">
    <property type="term" value="F:RNA polymerase binding"/>
    <property type="evidence" value="ECO:0007669"/>
    <property type="project" value="InterPro"/>
</dbReference>